<organism evidence="1 2">
    <name type="scientific">Alteromonas aquimaris</name>
    <dbReference type="NCBI Taxonomy" id="2998417"/>
    <lineage>
        <taxon>Bacteria</taxon>
        <taxon>Pseudomonadati</taxon>
        <taxon>Pseudomonadota</taxon>
        <taxon>Gammaproteobacteria</taxon>
        <taxon>Alteromonadales</taxon>
        <taxon>Alteromonadaceae</taxon>
        <taxon>Alteromonas/Salinimonas group</taxon>
        <taxon>Alteromonas</taxon>
    </lineage>
</organism>
<proteinExistence type="predicted"/>
<accession>A0ABT3P990</accession>
<comment type="caution">
    <text evidence="1">The sequence shown here is derived from an EMBL/GenBank/DDBJ whole genome shotgun (WGS) entry which is preliminary data.</text>
</comment>
<sequence length="42" mass="4995">MQTNIVRKSLDDYRFTFDAMSYLAHNEYLEPATNAIHIIFDE</sequence>
<reference evidence="1" key="1">
    <citation type="submission" date="2022-11" db="EMBL/GenBank/DDBJ databases">
        <title>Alteromonas sp. nov., isolated from sea water of the Qingdao.</title>
        <authorList>
            <person name="Wang Q."/>
        </authorList>
    </citation>
    <scope>NUCLEOTIDE SEQUENCE</scope>
    <source>
        <strain evidence="1">ASW11-7</strain>
    </source>
</reference>
<evidence type="ECO:0000313" key="1">
    <source>
        <dbReference type="EMBL" id="MCW8109095.1"/>
    </source>
</evidence>
<dbReference type="RefSeq" id="WP_265617841.1">
    <property type="nucleotide sequence ID" value="NZ_JAPFRD010000011.1"/>
</dbReference>
<keyword evidence="2" id="KW-1185">Reference proteome</keyword>
<gene>
    <name evidence="1" type="ORF">OPS25_11365</name>
</gene>
<evidence type="ECO:0000313" key="2">
    <source>
        <dbReference type="Proteomes" id="UP001142810"/>
    </source>
</evidence>
<dbReference type="Proteomes" id="UP001142810">
    <property type="component" value="Unassembled WGS sequence"/>
</dbReference>
<name>A0ABT3P990_9ALTE</name>
<dbReference type="EMBL" id="JAPFRD010000011">
    <property type="protein sequence ID" value="MCW8109095.1"/>
    <property type="molecule type" value="Genomic_DNA"/>
</dbReference>
<protein>
    <submittedName>
        <fullName evidence="1">Uncharacterized protein</fullName>
    </submittedName>
</protein>